<protein>
    <submittedName>
        <fullName evidence="3">Uncharacterized protein</fullName>
    </submittedName>
</protein>
<evidence type="ECO:0000313" key="4">
    <source>
        <dbReference type="Proteomes" id="UP000319514"/>
    </source>
</evidence>
<reference evidence="3 4" key="1">
    <citation type="submission" date="2019-06" db="EMBL/GenBank/DDBJ databases">
        <title>Sequencing the genomes of 1000 actinobacteria strains.</title>
        <authorList>
            <person name="Klenk H.-P."/>
        </authorList>
    </citation>
    <scope>NUCLEOTIDE SEQUENCE [LARGE SCALE GENOMIC DNA]</scope>
    <source>
        <strain evidence="3 4">DSM 18082</strain>
    </source>
</reference>
<dbReference type="EMBL" id="VFOQ01000001">
    <property type="protein sequence ID" value="TQL59651.1"/>
    <property type="molecule type" value="Genomic_DNA"/>
</dbReference>
<name>A0A542ZH53_9MICO</name>
<keyword evidence="2" id="KW-0472">Membrane</keyword>
<comment type="caution">
    <text evidence="3">The sequence shown here is derived from an EMBL/GenBank/DDBJ whole genome shotgun (WGS) entry which is preliminary data.</text>
</comment>
<feature type="transmembrane region" description="Helical" evidence="2">
    <location>
        <begin position="129"/>
        <end position="148"/>
    </location>
</feature>
<evidence type="ECO:0000256" key="1">
    <source>
        <dbReference type="SAM" id="MobiDB-lite"/>
    </source>
</evidence>
<feature type="region of interest" description="Disordered" evidence="1">
    <location>
        <begin position="1"/>
        <end position="22"/>
    </location>
</feature>
<keyword evidence="4" id="KW-1185">Reference proteome</keyword>
<gene>
    <name evidence="3" type="ORF">FB474_1013</name>
</gene>
<evidence type="ECO:0000313" key="3">
    <source>
        <dbReference type="EMBL" id="TQL59651.1"/>
    </source>
</evidence>
<dbReference type="RefSeq" id="WP_221632434.1">
    <property type="nucleotide sequence ID" value="NZ_BAAAKX010000004.1"/>
</dbReference>
<feature type="transmembrane region" description="Helical" evidence="2">
    <location>
        <begin position="65"/>
        <end position="83"/>
    </location>
</feature>
<dbReference type="Proteomes" id="UP000319514">
    <property type="component" value="Unassembled WGS sequence"/>
</dbReference>
<proteinExistence type="predicted"/>
<keyword evidence="2" id="KW-1133">Transmembrane helix</keyword>
<accession>A0A542ZH53</accession>
<dbReference type="AlphaFoldDB" id="A0A542ZH53"/>
<keyword evidence="2" id="KW-0812">Transmembrane</keyword>
<organism evidence="3 4">
    <name type="scientific">Oryzihumus leptocrescens</name>
    <dbReference type="NCBI Taxonomy" id="297536"/>
    <lineage>
        <taxon>Bacteria</taxon>
        <taxon>Bacillati</taxon>
        <taxon>Actinomycetota</taxon>
        <taxon>Actinomycetes</taxon>
        <taxon>Micrococcales</taxon>
        <taxon>Intrasporangiaceae</taxon>
        <taxon>Oryzihumus</taxon>
    </lineage>
</organism>
<sequence>MSSQTPQTDVRPHAQTTTPEATATGAAASLPLRLTGAALSVGVAWIHVVDQGGFPGSKTPTYVGIGYYVLELVAVLVAAALLFAPARQRVTGWFVAAGVALGPLVGYVLSRGPGLPSYTDDRGNWSEPLGLISLVVEGLLLLLSLAVLRSARRSA</sequence>
<feature type="transmembrane region" description="Helical" evidence="2">
    <location>
        <begin position="90"/>
        <end position="109"/>
    </location>
</feature>
<evidence type="ECO:0000256" key="2">
    <source>
        <dbReference type="SAM" id="Phobius"/>
    </source>
</evidence>